<dbReference type="InterPro" id="IPR000361">
    <property type="entry name" value="ATAP_core_dom"/>
</dbReference>
<dbReference type="Gene3D" id="2.60.300.12">
    <property type="entry name" value="HesB-like domain"/>
    <property type="match status" value="1"/>
</dbReference>
<keyword evidence="3" id="KW-1185">Reference proteome</keyword>
<reference evidence="2 3" key="1">
    <citation type="submission" date="2019-11" db="EMBL/GenBank/DDBJ databases">
        <title>Acidiferrimicrobium australis gen. nov., sp. nov., an acidophilic and obligately heterotrophic, member of the Actinobacteria that catalyses dissimilatory oxido- reduction of iron isolated from metal-rich acidic water in Chile.</title>
        <authorList>
            <person name="Gonzalez D."/>
            <person name="Huber K."/>
            <person name="Hedrich S."/>
            <person name="Rojas-Villalobos C."/>
            <person name="Quatrini R."/>
            <person name="Dinamarca M.A."/>
            <person name="Schwarz A."/>
            <person name="Canales C."/>
            <person name="Nancucheo I."/>
        </authorList>
    </citation>
    <scope>NUCLEOTIDE SEQUENCE [LARGE SCALE GENOMIC DNA]</scope>
    <source>
        <strain evidence="2 3">USS-CCA1</strain>
    </source>
</reference>
<dbReference type="Pfam" id="PF01521">
    <property type="entry name" value="Fe-S_biosyn"/>
    <property type="match status" value="1"/>
</dbReference>
<evidence type="ECO:0000259" key="1">
    <source>
        <dbReference type="Pfam" id="PF01521"/>
    </source>
</evidence>
<comment type="caution">
    <text evidence="2">The sequence shown here is derived from an EMBL/GenBank/DDBJ whole genome shotgun (WGS) entry which is preliminary data.</text>
</comment>
<dbReference type="EMBL" id="WJHE01001338">
    <property type="protein sequence ID" value="MST34979.1"/>
    <property type="molecule type" value="Genomic_DNA"/>
</dbReference>
<feature type="domain" description="Core" evidence="1">
    <location>
        <begin position="11"/>
        <end position="111"/>
    </location>
</feature>
<evidence type="ECO:0000313" key="2">
    <source>
        <dbReference type="EMBL" id="MST34979.1"/>
    </source>
</evidence>
<dbReference type="PANTHER" id="PTHR43011">
    <property type="entry name" value="IRON-SULFUR CLUSTER ASSEMBLY 2 HOMOLOG, MITOCHONDRIAL"/>
    <property type="match status" value="1"/>
</dbReference>
<dbReference type="Proteomes" id="UP000437736">
    <property type="component" value="Unassembled WGS sequence"/>
</dbReference>
<dbReference type="PROSITE" id="PS01152">
    <property type="entry name" value="HESB"/>
    <property type="match status" value="1"/>
</dbReference>
<evidence type="ECO:0000313" key="3">
    <source>
        <dbReference type="Proteomes" id="UP000437736"/>
    </source>
</evidence>
<organism evidence="2 3">
    <name type="scientific">Acidiferrimicrobium australe</name>
    <dbReference type="NCBI Taxonomy" id="2664430"/>
    <lineage>
        <taxon>Bacteria</taxon>
        <taxon>Bacillati</taxon>
        <taxon>Actinomycetota</taxon>
        <taxon>Acidimicrobiia</taxon>
        <taxon>Acidimicrobiales</taxon>
        <taxon>Acidimicrobiaceae</taxon>
        <taxon>Acidiferrimicrobium</taxon>
    </lineage>
</organism>
<dbReference type="NCBIfam" id="TIGR00049">
    <property type="entry name" value="iron-sulfur cluster assembly accessory protein"/>
    <property type="match status" value="1"/>
</dbReference>
<proteinExistence type="predicted"/>
<name>A0ABW9QYN3_9ACTN</name>
<dbReference type="InterPro" id="IPR017870">
    <property type="entry name" value="FeS_cluster_insertion_CS"/>
</dbReference>
<accession>A0ABW9QYN3</accession>
<gene>
    <name evidence="2" type="primary">erpA</name>
    <name evidence="2" type="ORF">GHK86_19900</name>
</gene>
<sequence>MSTTSTETAPITLTDLASAKVAELLAQEGNAELALRVAVRPGGCSGFSYEMFFDTDVADDDVRSQFGAVTVVVDPSSASLLQGSVLDFKDGLQGAGFSINNPNATRTCGCGQSFS</sequence>
<dbReference type="InterPro" id="IPR035903">
    <property type="entry name" value="HesB-like_dom_sf"/>
</dbReference>
<dbReference type="SUPFAM" id="SSF89360">
    <property type="entry name" value="HesB-like domain"/>
    <property type="match status" value="1"/>
</dbReference>
<protein>
    <submittedName>
        <fullName evidence="2">Iron-sulfur cluster insertion protein ErpA</fullName>
    </submittedName>
</protein>
<dbReference type="PANTHER" id="PTHR43011:SF1">
    <property type="entry name" value="IRON-SULFUR CLUSTER ASSEMBLY 2 HOMOLOG, MITOCHONDRIAL"/>
    <property type="match status" value="1"/>
</dbReference>
<dbReference type="NCBIfam" id="NF010147">
    <property type="entry name" value="PRK13623.1"/>
    <property type="match status" value="1"/>
</dbReference>
<dbReference type="InterPro" id="IPR016092">
    <property type="entry name" value="ATAP"/>
</dbReference>